<proteinExistence type="predicted"/>
<name>A0ACC0D435_9PEZI</name>
<keyword evidence="2" id="KW-1185">Reference proteome</keyword>
<dbReference type="EMBL" id="MU394307">
    <property type="protein sequence ID" value="KAI6087512.1"/>
    <property type="molecule type" value="Genomic_DNA"/>
</dbReference>
<organism evidence="1 2">
    <name type="scientific">Hypoxylon rubiginosum</name>
    <dbReference type="NCBI Taxonomy" id="110542"/>
    <lineage>
        <taxon>Eukaryota</taxon>
        <taxon>Fungi</taxon>
        <taxon>Dikarya</taxon>
        <taxon>Ascomycota</taxon>
        <taxon>Pezizomycotina</taxon>
        <taxon>Sordariomycetes</taxon>
        <taxon>Xylariomycetidae</taxon>
        <taxon>Xylariales</taxon>
        <taxon>Hypoxylaceae</taxon>
        <taxon>Hypoxylon</taxon>
    </lineage>
</organism>
<accession>A0ACC0D435</accession>
<evidence type="ECO:0000313" key="1">
    <source>
        <dbReference type="EMBL" id="KAI6087512.1"/>
    </source>
</evidence>
<gene>
    <name evidence="1" type="ORF">F4821DRAFT_235987</name>
</gene>
<protein>
    <submittedName>
        <fullName evidence="1">Uncharacterized protein</fullName>
    </submittedName>
</protein>
<evidence type="ECO:0000313" key="2">
    <source>
        <dbReference type="Proteomes" id="UP001497680"/>
    </source>
</evidence>
<dbReference type="Proteomes" id="UP001497680">
    <property type="component" value="Unassembled WGS sequence"/>
</dbReference>
<sequence length="209" mass="24177">MYVVKRIGEEPEVDDESEELLENSPVPWPELGSSKQTRENGRLSQVCCVFCWEASRCTIPYLQSEKMGRARDERANLEEKHLDGPVCLFCYYCYLVGWVCYLTTYLPPYPLPAVGGSSQLLYYRIYRIATPGRHEREVYHPVTWFRFDQESRSQSDRCGVPSTQNALQRRPRLRPPTHRCQTKRATATAAAAAARQVSFILCRHARYSM</sequence>
<comment type="caution">
    <text evidence="1">The sequence shown here is derived from an EMBL/GenBank/DDBJ whole genome shotgun (WGS) entry which is preliminary data.</text>
</comment>
<reference evidence="1 2" key="1">
    <citation type="journal article" date="2022" name="New Phytol.">
        <title>Ecological generalism drives hyperdiversity of secondary metabolite gene clusters in xylarialean endophytes.</title>
        <authorList>
            <person name="Franco M.E.E."/>
            <person name="Wisecaver J.H."/>
            <person name="Arnold A.E."/>
            <person name="Ju Y.M."/>
            <person name="Slot J.C."/>
            <person name="Ahrendt S."/>
            <person name="Moore L.P."/>
            <person name="Eastman K.E."/>
            <person name="Scott K."/>
            <person name="Konkel Z."/>
            <person name="Mondo S.J."/>
            <person name="Kuo A."/>
            <person name="Hayes R.D."/>
            <person name="Haridas S."/>
            <person name="Andreopoulos B."/>
            <person name="Riley R."/>
            <person name="LaButti K."/>
            <person name="Pangilinan J."/>
            <person name="Lipzen A."/>
            <person name="Amirebrahimi M."/>
            <person name="Yan J."/>
            <person name="Adam C."/>
            <person name="Keymanesh K."/>
            <person name="Ng V."/>
            <person name="Louie K."/>
            <person name="Northen T."/>
            <person name="Drula E."/>
            <person name="Henrissat B."/>
            <person name="Hsieh H.M."/>
            <person name="Youens-Clark K."/>
            <person name="Lutzoni F."/>
            <person name="Miadlikowska J."/>
            <person name="Eastwood D.C."/>
            <person name="Hamelin R.C."/>
            <person name="Grigoriev I.V."/>
            <person name="U'Ren J.M."/>
        </authorList>
    </citation>
    <scope>NUCLEOTIDE SEQUENCE [LARGE SCALE GENOMIC DNA]</scope>
    <source>
        <strain evidence="1 2">ER1909</strain>
    </source>
</reference>